<keyword evidence="3" id="KW-1185">Reference proteome</keyword>
<dbReference type="Pfam" id="PF14292">
    <property type="entry name" value="SusE"/>
    <property type="match status" value="1"/>
</dbReference>
<dbReference type="GO" id="GO:0019867">
    <property type="term" value="C:outer membrane"/>
    <property type="evidence" value="ECO:0007669"/>
    <property type="project" value="InterPro"/>
</dbReference>
<evidence type="ECO:0000313" key="3">
    <source>
        <dbReference type="Proteomes" id="UP000480178"/>
    </source>
</evidence>
<dbReference type="EMBL" id="CP048222">
    <property type="protein sequence ID" value="QHT68671.1"/>
    <property type="molecule type" value="Genomic_DNA"/>
</dbReference>
<dbReference type="GO" id="GO:2001070">
    <property type="term" value="F:starch binding"/>
    <property type="evidence" value="ECO:0007669"/>
    <property type="project" value="InterPro"/>
</dbReference>
<proteinExistence type="predicted"/>
<protein>
    <submittedName>
        <fullName evidence="2">SusF/SusE family outer membrane protein</fullName>
    </submittedName>
</protein>
<dbReference type="Gene3D" id="2.60.40.3620">
    <property type="match status" value="2"/>
</dbReference>
<name>A0A6C0GKR0_9BACT</name>
<sequence length="361" mass="40033">MKIGFNKIYLLGILTLALFACEKDEDKVIVRQGSAPALTSTANTVVLAQDQADQEAISFSWTASDYGYNAAVKYILQLAKKGNNFATPINVDLGSNLTKKYTAAEFNNLLSQLEAVPGEANEIEARIKSEVSQYVTPAYSNVTAIAATPWLENPPFDFLYMVGDATEFDWDNTKAPLMFRSTEDPFLFTYTGFLEAKALKFLAELGKWAPQYGNDGSGGVSFRETESDPDPGTFNVAADGYYTVNLNLQKLTYSIEPYNIAGKPTFNSIGIIGPFTNWANIVPMTKTAENPHIWNMTYTFAEDTEAKFRIDSSWDSNWGPKAELERFYGKGEQGGENLKVKAGTYKISFNDLTGEYILKKM</sequence>
<dbReference type="KEGG" id="rhoz:GXP67_19485"/>
<organism evidence="2 3">
    <name type="scientific">Rhodocytophaga rosea</name>
    <dbReference type="NCBI Taxonomy" id="2704465"/>
    <lineage>
        <taxon>Bacteria</taxon>
        <taxon>Pseudomonadati</taxon>
        <taxon>Bacteroidota</taxon>
        <taxon>Cytophagia</taxon>
        <taxon>Cytophagales</taxon>
        <taxon>Rhodocytophagaceae</taxon>
        <taxon>Rhodocytophaga</taxon>
    </lineage>
</organism>
<dbReference type="InterPro" id="IPR025970">
    <property type="entry name" value="SusE"/>
</dbReference>
<reference evidence="2 3" key="1">
    <citation type="submission" date="2020-01" db="EMBL/GenBank/DDBJ databases">
        <authorList>
            <person name="Kim M.K."/>
        </authorList>
    </citation>
    <scope>NUCLEOTIDE SEQUENCE [LARGE SCALE GENOMIC DNA]</scope>
    <source>
        <strain evidence="2 3">172606-1</strain>
    </source>
</reference>
<dbReference type="PROSITE" id="PS51257">
    <property type="entry name" value="PROKAR_LIPOPROTEIN"/>
    <property type="match status" value="1"/>
</dbReference>
<evidence type="ECO:0000259" key="1">
    <source>
        <dbReference type="Pfam" id="PF14292"/>
    </source>
</evidence>
<accession>A0A6C0GKR0</accession>
<dbReference type="AlphaFoldDB" id="A0A6C0GKR0"/>
<dbReference type="Proteomes" id="UP000480178">
    <property type="component" value="Chromosome"/>
</dbReference>
<gene>
    <name evidence="2" type="ORF">GXP67_19485</name>
</gene>
<feature type="domain" description="SusE outer membrane protein" evidence="1">
    <location>
        <begin position="23"/>
        <end position="128"/>
    </location>
</feature>
<dbReference type="RefSeq" id="WP_162444681.1">
    <property type="nucleotide sequence ID" value="NZ_CP048222.1"/>
</dbReference>
<evidence type="ECO:0000313" key="2">
    <source>
        <dbReference type="EMBL" id="QHT68671.1"/>
    </source>
</evidence>